<sequence length="283" mass="30230">YTMISTSTVAAAIAVLASVNQVAAHGYVEQVWANGQTYWGTNEDGGKPSGSPVLVTDYLTPTYDVWSREIACGINPQGAQGVIEIEAGGSIGWHWVTHSGSDAKTWTHNEGTHRSFLAPCNGDCGSVDVTQLEFTELGSEYTGQQGWDGSTWPVHVLAEGGAWYDKIPDAPTGDYILRNELTALHYSDKVVGSWDNGHAWGTEFYPTCVAIRITRSGGTWNMGNAVKFPGAYQVNQSGHYNPNIWSDPGSVGISSLSSFGRTVWVSGSNNNSGNNNSGSNDNG</sequence>
<dbReference type="EMBL" id="CAJVPT010032208">
    <property type="protein sequence ID" value="CAG8700653.1"/>
    <property type="molecule type" value="Genomic_DNA"/>
</dbReference>
<gene>
    <name evidence="1" type="ORF">ACOLOM_LOCUS10229</name>
</gene>
<reference evidence="1" key="1">
    <citation type="submission" date="2021-06" db="EMBL/GenBank/DDBJ databases">
        <authorList>
            <person name="Kallberg Y."/>
            <person name="Tangrot J."/>
            <person name="Rosling A."/>
        </authorList>
    </citation>
    <scope>NUCLEOTIDE SEQUENCE</scope>
    <source>
        <strain evidence="1">CL356</strain>
    </source>
</reference>
<keyword evidence="2" id="KW-1185">Reference proteome</keyword>
<evidence type="ECO:0000313" key="2">
    <source>
        <dbReference type="Proteomes" id="UP000789525"/>
    </source>
</evidence>
<feature type="non-terminal residue" evidence="1">
    <location>
        <position position="283"/>
    </location>
</feature>
<name>A0ACA9PD41_9GLOM</name>
<comment type="caution">
    <text evidence="1">The sequence shown here is derived from an EMBL/GenBank/DDBJ whole genome shotgun (WGS) entry which is preliminary data.</text>
</comment>
<accession>A0ACA9PD41</accession>
<feature type="non-terminal residue" evidence="1">
    <location>
        <position position="1"/>
    </location>
</feature>
<evidence type="ECO:0000313" key="1">
    <source>
        <dbReference type="EMBL" id="CAG8700653.1"/>
    </source>
</evidence>
<dbReference type="Proteomes" id="UP000789525">
    <property type="component" value="Unassembled WGS sequence"/>
</dbReference>
<organism evidence="1 2">
    <name type="scientific">Acaulospora colombiana</name>
    <dbReference type="NCBI Taxonomy" id="27376"/>
    <lineage>
        <taxon>Eukaryota</taxon>
        <taxon>Fungi</taxon>
        <taxon>Fungi incertae sedis</taxon>
        <taxon>Mucoromycota</taxon>
        <taxon>Glomeromycotina</taxon>
        <taxon>Glomeromycetes</taxon>
        <taxon>Diversisporales</taxon>
        <taxon>Acaulosporaceae</taxon>
        <taxon>Acaulospora</taxon>
    </lineage>
</organism>
<protein>
    <submittedName>
        <fullName evidence="1">3754_t:CDS:1</fullName>
    </submittedName>
</protein>
<proteinExistence type="predicted"/>